<evidence type="ECO:0000313" key="3">
    <source>
        <dbReference type="Proteomes" id="UP000194003"/>
    </source>
</evidence>
<keyword evidence="3" id="KW-1185">Reference proteome</keyword>
<dbReference type="AlphaFoldDB" id="A0A1Y2K7Y6"/>
<dbReference type="Proteomes" id="UP000194003">
    <property type="component" value="Unassembled WGS sequence"/>
</dbReference>
<proteinExistence type="predicted"/>
<dbReference type="InterPro" id="IPR013442">
    <property type="entry name" value="SSO1393-like"/>
</dbReference>
<name>A0A1Y2K7Y6_9PROT</name>
<comment type="caution">
    <text evidence="2">The sequence shown here is derived from an EMBL/GenBank/DDBJ whole genome shotgun (WGS) entry which is preliminary data.</text>
</comment>
<organism evidence="2 3">
    <name type="scientific">Magnetofaba australis IT-1</name>
    <dbReference type="NCBI Taxonomy" id="1434232"/>
    <lineage>
        <taxon>Bacteria</taxon>
        <taxon>Pseudomonadati</taxon>
        <taxon>Pseudomonadota</taxon>
        <taxon>Magnetococcia</taxon>
        <taxon>Magnetococcales</taxon>
        <taxon>Magnetococcaceae</taxon>
        <taxon>Magnetofaba</taxon>
    </lineage>
</organism>
<accession>A0A1Y2K7Y6</accession>
<dbReference type="RefSeq" id="WP_085441308.1">
    <property type="nucleotide sequence ID" value="NZ_LVJN01000016.1"/>
</dbReference>
<dbReference type="Pfam" id="PF09651">
    <property type="entry name" value="Cas_APE2256"/>
    <property type="match status" value="1"/>
</dbReference>
<dbReference type="EMBL" id="LVJN01000016">
    <property type="protein sequence ID" value="OSM06173.1"/>
    <property type="molecule type" value="Genomic_DNA"/>
</dbReference>
<dbReference type="Gene3D" id="3.40.50.10770">
    <property type="entry name" value="Hypothetical protein VC1899 like domain (Restriction endonuclease-like)"/>
    <property type="match status" value="1"/>
</dbReference>
<feature type="domain" description="CRISPR system ring nuclease SSO1393-like" evidence="1">
    <location>
        <begin position="69"/>
        <end position="201"/>
    </location>
</feature>
<reference evidence="2 3" key="1">
    <citation type="journal article" date="2016" name="BMC Genomics">
        <title>Combined genomic and structural analyses of a cultured magnetotactic bacterium reveals its niche adaptation to a dynamic environment.</title>
        <authorList>
            <person name="Araujo A.C."/>
            <person name="Morillo V."/>
            <person name="Cypriano J."/>
            <person name="Teixeira L.C."/>
            <person name="Leao P."/>
            <person name="Lyra S."/>
            <person name="Almeida L.G."/>
            <person name="Bazylinski D.A."/>
            <person name="Vasconcellos A.T."/>
            <person name="Abreu F."/>
            <person name="Lins U."/>
        </authorList>
    </citation>
    <scope>NUCLEOTIDE SEQUENCE [LARGE SCALE GENOMIC DNA]</scope>
    <source>
        <strain evidence="2 3">IT-1</strain>
    </source>
</reference>
<sequence length="371" mass="42361">MEQDHQVILTACGRELVRRRFQQVDMTCGWMGQACDIRMSDDQATVLQPELDALREEMLAASAEELALLCPELKSWIQIYEGLPEERYDRHVLLFSEAWPDAEAAKLLAEWLKSRGMGAQMMPIRGLREGDIHSFDQAMSHFTRWCGETLSNYKIYEFHILFNPVGGSRILVGLLQTLAPFYADESVYLLEPGEQLARLPMPSVQARGEKALRKCLHCIRRLAGGLEVHPEKRASVPEPMLLIDTENQTAQLSFFGELMWDHNRRDIYGEDLLEPISDRIILSEDFRDGAADLGRDRTILLNERLDQFAILIEQGEESMDATLKSLISFQQLSAPVGESTHRCHGWADKQVWKLLGHFEGKRYVMDALVSE</sequence>
<evidence type="ECO:0000259" key="1">
    <source>
        <dbReference type="Pfam" id="PF09651"/>
    </source>
</evidence>
<evidence type="ECO:0000313" key="2">
    <source>
        <dbReference type="EMBL" id="OSM06173.1"/>
    </source>
</evidence>
<dbReference type="STRING" id="1434232.MAIT1_01145"/>
<dbReference type="OrthoDB" id="9772362at2"/>
<protein>
    <recommendedName>
        <fullName evidence="1">CRISPR system ring nuclease SSO1393-like domain-containing protein</fullName>
    </recommendedName>
</protein>
<gene>
    <name evidence="2" type="ORF">MAIT1_01145</name>
</gene>